<feature type="transmembrane region" description="Helical" evidence="7">
    <location>
        <begin position="408"/>
        <end position="430"/>
    </location>
</feature>
<dbReference type="GO" id="GO:0098797">
    <property type="term" value="C:plasma membrane protein complex"/>
    <property type="evidence" value="ECO:0007669"/>
    <property type="project" value="TreeGrafter"/>
</dbReference>
<name>A0A1A8TRQ8_9GAMM</name>
<dbReference type="InterPro" id="IPR051447">
    <property type="entry name" value="Lipoprotein-release_system"/>
</dbReference>
<evidence type="ECO:0000256" key="6">
    <source>
        <dbReference type="ARBA" id="ARBA00023136"/>
    </source>
</evidence>
<feature type="transmembrane region" description="Helical" evidence="7">
    <location>
        <begin position="27"/>
        <end position="46"/>
    </location>
</feature>
<evidence type="ECO:0000256" key="2">
    <source>
        <dbReference type="ARBA" id="ARBA00005236"/>
    </source>
</evidence>
<organism evidence="10 11">
    <name type="scientific">Marinomonas aquimarina</name>
    <dbReference type="NCBI Taxonomy" id="295068"/>
    <lineage>
        <taxon>Bacteria</taxon>
        <taxon>Pseudomonadati</taxon>
        <taxon>Pseudomonadota</taxon>
        <taxon>Gammaproteobacteria</taxon>
        <taxon>Oceanospirillales</taxon>
        <taxon>Oceanospirillaceae</taxon>
        <taxon>Marinomonas</taxon>
    </lineage>
</organism>
<feature type="transmembrane region" description="Helical" evidence="7">
    <location>
        <begin position="342"/>
        <end position="365"/>
    </location>
</feature>
<dbReference type="Pfam" id="PF02687">
    <property type="entry name" value="FtsX"/>
    <property type="match status" value="1"/>
</dbReference>
<keyword evidence="6 7" id="KW-0472">Membrane</keyword>
<feature type="transmembrane region" description="Helical" evidence="7">
    <location>
        <begin position="299"/>
        <end position="322"/>
    </location>
</feature>
<keyword evidence="3" id="KW-1003">Cell membrane</keyword>
<feature type="domain" description="ABC3 transporter permease C-terminal" evidence="8">
    <location>
        <begin position="303"/>
        <end position="433"/>
    </location>
</feature>
<evidence type="ECO:0000259" key="8">
    <source>
        <dbReference type="Pfam" id="PF02687"/>
    </source>
</evidence>
<dbReference type="GO" id="GO:0044874">
    <property type="term" value="P:lipoprotein localization to outer membrane"/>
    <property type="evidence" value="ECO:0007669"/>
    <property type="project" value="TreeGrafter"/>
</dbReference>
<keyword evidence="5 7" id="KW-1133">Transmembrane helix</keyword>
<evidence type="ECO:0000313" key="10">
    <source>
        <dbReference type="EMBL" id="SBS35925.1"/>
    </source>
</evidence>
<dbReference type="PANTHER" id="PTHR30489">
    <property type="entry name" value="LIPOPROTEIN-RELEASING SYSTEM TRANSMEMBRANE PROTEIN LOLE"/>
    <property type="match status" value="1"/>
</dbReference>
<evidence type="ECO:0000256" key="4">
    <source>
        <dbReference type="ARBA" id="ARBA00022692"/>
    </source>
</evidence>
<sequence>MSAVFARLNMLMFIAWRNVWRNPIRSVLTVSALAGGVIMLILYYSLMAGISQQMIRFATEISTGRIQIQRQAFIQDQDLYATIPWQYLTQLEQQNPSLQFAPRLYAAALASHQESSTGVQIMAVDSQRERPVTKLLTHVRQGQMNLEQGIEQDGMTYAPVVLGYQLARNMGVTLGDELVLVSQAADGSIGNDLFRVAGILKPINPTFDRMGVLMSIESYKALMYLETGIHEIIVNFEIEPLQTSNSEDWLSTIQQQLMTQITAQEQAQPLDKLGGKVQVRNWREVSPSLSQMLALSHSMMLMTGVVVMSLASLGMLNTMLMAVHERRQEFAILRAIGMKRRWLLLMVSLESLFLALISAVMGSLLGTWMSLRFEHQGIDFSASMPDGYDWAGMVFEPVMHGLLLPEHIYQSCLMMLVISMLASLFPAWLSTRHRPAESMR</sequence>
<dbReference type="Pfam" id="PF12704">
    <property type="entry name" value="MacB_PCD"/>
    <property type="match status" value="1"/>
</dbReference>
<evidence type="ECO:0000256" key="5">
    <source>
        <dbReference type="ARBA" id="ARBA00022989"/>
    </source>
</evidence>
<dbReference type="EMBL" id="FLOC01000025">
    <property type="protein sequence ID" value="SBS35925.1"/>
    <property type="molecule type" value="Genomic_DNA"/>
</dbReference>
<dbReference type="RefSeq" id="WP_067213294.1">
    <property type="nucleotide sequence ID" value="NZ_FLOC01000025.1"/>
</dbReference>
<feature type="domain" description="MacB-like periplasmic core" evidence="9">
    <location>
        <begin position="26"/>
        <end position="235"/>
    </location>
</feature>
<evidence type="ECO:0000313" key="11">
    <source>
        <dbReference type="Proteomes" id="UP000092627"/>
    </source>
</evidence>
<comment type="similarity">
    <text evidence="2">Belongs to the ABC-4 integral membrane protein family. LolC/E subfamily.</text>
</comment>
<proteinExistence type="inferred from homology"/>
<evidence type="ECO:0000256" key="1">
    <source>
        <dbReference type="ARBA" id="ARBA00004651"/>
    </source>
</evidence>
<dbReference type="AlphaFoldDB" id="A0A1A8TRQ8"/>
<keyword evidence="11" id="KW-1185">Reference proteome</keyword>
<evidence type="ECO:0000256" key="3">
    <source>
        <dbReference type="ARBA" id="ARBA00022475"/>
    </source>
</evidence>
<evidence type="ECO:0000256" key="7">
    <source>
        <dbReference type="SAM" id="Phobius"/>
    </source>
</evidence>
<dbReference type="PANTHER" id="PTHR30489:SF0">
    <property type="entry name" value="LIPOPROTEIN-RELEASING SYSTEM TRANSMEMBRANE PROTEIN LOLE"/>
    <property type="match status" value="1"/>
</dbReference>
<keyword evidence="10" id="KW-0449">Lipoprotein</keyword>
<dbReference type="InterPro" id="IPR025857">
    <property type="entry name" value="MacB_PCD"/>
</dbReference>
<accession>A0A1A8TRQ8</accession>
<dbReference type="InterPro" id="IPR003838">
    <property type="entry name" value="ABC3_permease_C"/>
</dbReference>
<dbReference type="OrthoDB" id="9770036at2"/>
<reference evidence="10 11" key="1">
    <citation type="submission" date="2016-06" db="EMBL/GenBank/DDBJ databases">
        <authorList>
            <person name="Kjaerup R.B."/>
            <person name="Dalgaard T.S."/>
            <person name="Juul-Madsen H.R."/>
        </authorList>
    </citation>
    <scope>NUCLEOTIDE SEQUENCE [LARGE SCALE GENOMIC DNA]</scope>
    <source>
        <strain evidence="10 11">CECT 5080</strain>
    </source>
</reference>
<dbReference type="STRING" id="295068.MAQ5080_03312"/>
<keyword evidence="4 7" id="KW-0812">Transmembrane</keyword>
<evidence type="ECO:0000259" key="9">
    <source>
        <dbReference type="Pfam" id="PF12704"/>
    </source>
</evidence>
<comment type="subcellular location">
    <subcellularLocation>
        <location evidence="1">Cell membrane</location>
        <topology evidence="1">Multi-pass membrane protein</topology>
    </subcellularLocation>
</comment>
<protein>
    <submittedName>
        <fullName evidence="10">Lipoprotein-releasing system transmembrane protein LolC</fullName>
    </submittedName>
</protein>
<gene>
    <name evidence="10" type="primary">lolC</name>
    <name evidence="10" type="ORF">MAQ5080_03312</name>
</gene>
<dbReference type="Proteomes" id="UP000092627">
    <property type="component" value="Unassembled WGS sequence"/>
</dbReference>